<dbReference type="SUPFAM" id="SSF55205">
    <property type="entry name" value="EPT/RTPC-like"/>
    <property type="match status" value="1"/>
</dbReference>
<feature type="binding site" evidence="12">
    <location>
        <begin position="122"/>
        <end position="126"/>
    </location>
    <ligand>
        <name>UDP-N-acetyl-alpha-D-glucosamine</name>
        <dbReference type="ChEBI" id="CHEBI:57705"/>
    </ligand>
</feature>
<dbReference type="CDD" id="cd01555">
    <property type="entry name" value="UdpNAET"/>
    <property type="match status" value="1"/>
</dbReference>
<gene>
    <name evidence="12" type="primary">murA</name>
    <name evidence="14" type="ORF">SAMN05216238_10891</name>
</gene>
<keyword evidence="7 12" id="KW-0573">Peptidoglycan synthesis</keyword>
<feature type="modified residue" description="2-(S-cysteinyl)pyruvic acid O-phosphothioketal" evidence="12">
    <location>
        <position position="117"/>
    </location>
</feature>
<dbReference type="GO" id="GO:0071555">
    <property type="term" value="P:cell wall organization"/>
    <property type="evidence" value="ECO:0007669"/>
    <property type="project" value="UniProtKB-KW"/>
</dbReference>
<comment type="subcellular location">
    <subcellularLocation>
        <location evidence="1 12">Cytoplasm</location>
    </subcellularLocation>
</comment>
<dbReference type="AlphaFoldDB" id="A0A1I1XRV4"/>
<dbReference type="GO" id="GO:0005737">
    <property type="term" value="C:cytoplasm"/>
    <property type="evidence" value="ECO:0007669"/>
    <property type="project" value="UniProtKB-SubCell"/>
</dbReference>
<dbReference type="UniPathway" id="UPA00219"/>
<dbReference type="InterPro" id="IPR050068">
    <property type="entry name" value="MurA_subfamily"/>
</dbReference>
<evidence type="ECO:0000256" key="10">
    <source>
        <dbReference type="ARBA" id="ARBA00038367"/>
    </source>
</evidence>
<comment type="similarity">
    <text evidence="10 12">Belongs to the EPSP synthase family. MurA subfamily.</text>
</comment>
<evidence type="ECO:0000256" key="11">
    <source>
        <dbReference type="ARBA" id="ARBA00047527"/>
    </source>
</evidence>
<dbReference type="GO" id="GO:0051301">
    <property type="term" value="P:cell division"/>
    <property type="evidence" value="ECO:0007669"/>
    <property type="project" value="UniProtKB-KW"/>
</dbReference>
<evidence type="ECO:0000256" key="8">
    <source>
        <dbReference type="ARBA" id="ARBA00023306"/>
    </source>
</evidence>
<feature type="binding site" evidence="12">
    <location>
        <begin position="22"/>
        <end position="23"/>
    </location>
    <ligand>
        <name>phosphoenolpyruvate</name>
        <dbReference type="ChEBI" id="CHEBI:58702"/>
    </ligand>
</feature>
<dbReference type="NCBIfam" id="TIGR01072">
    <property type="entry name" value="murA"/>
    <property type="match status" value="1"/>
</dbReference>
<dbReference type="Pfam" id="PF00275">
    <property type="entry name" value="EPSP_synthase"/>
    <property type="match status" value="1"/>
</dbReference>
<dbReference type="GO" id="GO:0008360">
    <property type="term" value="P:regulation of cell shape"/>
    <property type="evidence" value="ECO:0007669"/>
    <property type="project" value="UniProtKB-KW"/>
</dbReference>
<dbReference type="FunFam" id="3.65.10.10:FF:000001">
    <property type="entry name" value="UDP-N-acetylglucosamine 1-carboxyvinyltransferase"/>
    <property type="match status" value="1"/>
</dbReference>
<dbReference type="PANTHER" id="PTHR43783:SF1">
    <property type="entry name" value="UDP-N-ACETYLGLUCOSAMINE 1-CARBOXYVINYLTRANSFERASE"/>
    <property type="match status" value="1"/>
</dbReference>
<dbReference type="InterPro" id="IPR013792">
    <property type="entry name" value="RNA3'P_cycl/enolpyr_Trfase_a/b"/>
</dbReference>
<evidence type="ECO:0000256" key="1">
    <source>
        <dbReference type="ARBA" id="ARBA00004496"/>
    </source>
</evidence>
<dbReference type="GO" id="GO:0009252">
    <property type="term" value="P:peptidoglycan biosynthetic process"/>
    <property type="evidence" value="ECO:0007669"/>
    <property type="project" value="UniProtKB-UniRule"/>
</dbReference>
<dbReference type="InterPro" id="IPR005750">
    <property type="entry name" value="UDP_GlcNAc_COvinyl_MurA"/>
</dbReference>
<keyword evidence="6 12" id="KW-0133">Cell shape</keyword>
<dbReference type="InterPro" id="IPR036968">
    <property type="entry name" value="Enolpyruvate_Tfrase_sf"/>
</dbReference>
<keyword evidence="3 12" id="KW-0963">Cytoplasm</keyword>
<keyword evidence="12" id="KW-0670">Pyruvate</keyword>
<accession>A0A1I1XRV4</accession>
<keyword evidence="5 12" id="KW-0808">Transferase</keyword>
<dbReference type="EC" id="2.5.1.7" evidence="12"/>
<feature type="domain" description="Enolpyruvate transferase" evidence="13">
    <location>
        <begin position="6"/>
        <end position="407"/>
    </location>
</feature>
<evidence type="ECO:0000256" key="7">
    <source>
        <dbReference type="ARBA" id="ARBA00022984"/>
    </source>
</evidence>
<keyword evidence="4 12" id="KW-0132">Cell division</keyword>
<comment type="catalytic activity">
    <reaction evidence="11 12">
        <text>phosphoenolpyruvate + UDP-N-acetyl-alpha-D-glucosamine = UDP-N-acetyl-3-O-(1-carboxyvinyl)-alpha-D-glucosamine + phosphate</text>
        <dbReference type="Rhea" id="RHEA:18681"/>
        <dbReference type="ChEBI" id="CHEBI:43474"/>
        <dbReference type="ChEBI" id="CHEBI:57705"/>
        <dbReference type="ChEBI" id="CHEBI:58702"/>
        <dbReference type="ChEBI" id="CHEBI:68483"/>
        <dbReference type="EC" id="2.5.1.7"/>
    </reaction>
</comment>
<evidence type="ECO:0000256" key="3">
    <source>
        <dbReference type="ARBA" id="ARBA00022490"/>
    </source>
</evidence>
<comment type="function">
    <text evidence="12">Cell wall formation. Adds enolpyruvyl to UDP-N-acetylglucosamine.</text>
</comment>
<sequence length="444" mass="47490">MDKIIVKGGNRLEGSVRAEGAKNAVLPVITASMLASEKKSVITDVPVLADVYTINEVLRNMNADVHFADNTVSVDATNQLTTEAPFEYVRKMRASVLVLGPLLARYGHAKVAMPGGCAIGSRPIDLHLKGFEAMGAHVHVGNGYVEVNAPGRLHGAKVYLDMPSVGATENIMMAASLAEGKTIIENAAKEPEIVDLANFLNKMGAKVVGAGTETIRIEGVEKMYGTEHSIIPDRVEAGTFIIAGAITGGNILVENAESEHLRSVISKLEEMGVTILEEGDGLRVIGPDKLLATDIKTLPHPGFPTDMQSQMMALMLNAYGTSVITETVFENRFMHVEEFRRMNAKMKIEGRSVIIEGPADLQGAEVAATDLRAAAALILAGLTADGYTRVTELKHLDRGYVNFAEKLAGLGADIERVNEDGDQVNPFADVVNMNDSAIAELSQS</sequence>
<dbReference type="HAMAP" id="MF_00111">
    <property type="entry name" value="MurA"/>
    <property type="match status" value="1"/>
</dbReference>
<dbReference type="RefSeq" id="WP_090085709.1">
    <property type="nucleotide sequence ID" value="NZ_FOMR01000008.1"/>
</dbReference>
<reference evidence="15" key="1">
    <citation type="submission" date="2016-10" db="EMBL/GenBank/DDBJ databases">
        <authorList>
            <person name="Varghese N."/>
            <person name="Submissions S."/>
        </authorList>
    </citation>
    <scope>NUCLEOTIDE SEQUENCE [LARGE SCALE GENOMIC DNA]</scope>
    <source>
        <strain evidence="15">DSM 22530</strain>
    </source>
</reference>
<keyword evidence="15" id="KW-1185">Reference proteome</keyword>
<evidence type="ECO:0000256" key="4">
    <source>
        <dbReference type="ARBA" id="ARBA00022618"/>
    </source>
</evidence>
<evidence type="ECO:0000313" key="15">
    <source>
        <dbReference type="Proteomes" id="UP000199474"/>
    </source>
</evidence>
<protein>
    <recommendedName>
        <fullName evidence="12">UDP-N-acetylglucosamine 1-carboxyvinyltransferase</fullName>
        <ecNumber evidence="12">2.5.1.7</ecNumber>
    </recommendedName>
    <alternativeName>
        <fullName evidence="12">Enoylpyruvate transferase</fullName>
    </alternativeName>
    <alternativeName>
        <fullName evidence="12">UDP-N-acetylglucosamine enolpyruvyl transferase</fullName>
        <shortName evidence="12">EPT</shortName>
    </alternativeName>
</protein>
<keyword evidence="8 12" id="KW-0131">Cell cycle</keyword>
<evidence type="ECO:0000259" key="13">
    <source>
        <dbReference type="Pfam" id="PF00275"/>
    </source>
</evidence>
<keyword evidence="9 12" id="KW-0961">Cell wall biogenesis/degradation</keyword>
<organism evidence="14 15">
    <name type="scientific">Lentibacillus persicus</name>
    <dbReference type="NCBI Taxonomy" id="640948"/>
    <lineage>
        <taxon>Bacteria</taxon>
        <taxon>Bacillati</taxon>
        <taxon>Bacillota</taxon>
        <taxon>Bacilli</taxon>
        <taxon>Bacillales</taxon>
        <taxon>Bacillaceae</taxon>
        <taxon>Lentibacillus</taxon>
    </lineage>
</organism>
<dbReference type="GO" id="GO:0019277">
    <property type="term" value="P:UDP-N-acetylgalactosamine biosynthetic process"/>
    <property type="evidence" value="ECO:0007669"/>
    <property type="project" value="InterPro"/>
</dbReference>
<comment type="pathway">
    <text evidence="2 12">Cell wall biogenesis; peptidoglycan biosynthesis.</text>
</comment>
<evidence type="ECO:0000256" key="9">
    <source>
        <dbReference type="ARBA" id="ARBA00023316"/>
    </source>
</evidence>
<dbReference type="Gene3D" id="3.65.10.10">
    <property type="entry name" value="Enolpyruvate transferase domain"/>
    <property type="match status" value="2"/>
</dbReference>
<dbReference type="NCBIfam" id="NF006873">
    <property type="entry name" value="PRK09369.1"/>
    <property type="match status" value="1"/>
</dbReference>
<dbReference type="OrthoDB" id="9803760at2"/>
<evidence type="ECO:0000256" key="6">
    <source>
        <dbReference type="ARBA" id="ARBA00022960"/>
    </source>
</evidence>
<name>A0A1I1XRV4_9BACI</name>
<feature type="binding site" evidence="12">
    <location>
        <position position="93"/>
    </location>
    <ligand>
        <name>UDP-N-acetyl-alpha-D-glucosamine</name>
        <dbReference type="ChEBI" id="CHEBI:57705"/>
    </ligand>
</feature>
<evidence type="ECO:0000256" key="2">
    <source>
        <dbReference type="ARBA" id="ARBA00004752"/>
    </source>
</evidence>
<evidence type="ECO:0000313" key="14">
    <source>
        <dbReference type="EMBL" id="SFE10072.1"/>
    </source>
</evidence>
<comment type="caution">
    <text evidence="12">Lacks conserved residue(s) required for the propagation of feature annotation.</text>
</comment>
<evidence type="ECO:0000256" key="12">
    <source>
        <dbReference type="HAMAP-Rule" id="MF_00111"/>
    </source>
</evidence>
<feature type="binding site" evidence="12">
    <location>
        <position position="328"/>
    </location>
    <ligand>
        <name>UDP-N-acetyl-alpha-D-glucosamine</name>
        <dbReference type="ChEBI" id="CHEBI:57705"/>
    </ligand>
</feature>
<evidence type="ECO:0000256" key="5">
    <source>
        <dbReference type="ARBA" id="ARBA00022679"/>
    </source>
</evidence>
<feature type="active site" description="Proton donor" evidence="12">
    <location>
        <position position="117"/>
    </location>
</feature>
<dbReference type="InterPro" id="IPR001986">
    <property type="entry name" value="Enolpyruvate_Tfrase_dom"/>
</dbReference>
<dbReference type="STRING" id="640948.SAMN05216238_10891"/>
<proteinExistence type="inferred from homology"/>
<feature type="binding site" evidence="12">
    <location>
        <position position="306"/>
    </location>
    <ligand>
        <name>UDP-N-acetyl-alpha-D-glucosamine</name>
        <dbReference type="ChEBI" id="CHEBI:57705"/>
    </ligand>
</feature>
<dbReference type="GO" id="GO:0008760">
    <property type="term" value="F:UDP-N-acetylglucosamine 1-carboxyvinyltransferase activity"/>
    <property type="evidence" value="ECO:0007669"/>
    <property type="project" value="UniProtKB-UniRule"/>
</dbReference>
<dbReference type="PANTHER" id="PTHR43783">
    <property type="entry name" value="UDP-N-ACETYLGLUCOSAMINE 1-CARBOXYVINYLTRANSFERASE"/>
    <property type="match status" value="1"/>
</dbReference>
<dbReference type="EMBL" id="FOMR01000008">
    <property type="protein sequence ID" value="SFE10072.1"/>
    <property type="molecule type" value="Genomic_DNA"/>
</dbReference>
<dbReference type="Proteomes" id="UP000199474">
    <property type="component" value="Unassembled WGS sequence"/>
</dbReference>